<reference evidence="1" key="1">
    <citation type="submission" date="2019-04" db="EMBL/GenBank/DDBJ databases">
        <title>Genomic and proteomic characterization of cyanophage S-SCSM1 provides new insights into understanding the viral gene diversity and phage-host interactions.</title>
        <authorList>
            <person name="Wang Q."/>
            <person name="Xu Y."/>
            <person name="Jiao N."/>
            <person name="Zhang R."/>
        </authorList>
    </citation>
    <scope>NUCLEOTIDE SEQUENCE [LARGE SCALE GENOMIC DNA]</scope>
</reference>
<evidence type="ECO:0000313" key="1">
    <source>
        <dbReference type="EMBL" id="QFG06373.1"/>
    </source>
</evidence>
<evidence type="ECO:0000313" key="2">
    <source>
        <dbReference type="Proteomes" id="UP000515683"/>
    </source>
</evidence>
<keyword evidence="2" id="KW-1185">Reference proteome</keyword>
<gene>
    <name evidence="1" type="ORF">SSCSM1_115</name>
</gene>
<dbReference type="EMBL" id="MK867354">
    <property type="protein sequence ID" value="QFG06373.1"/>
    <property type="molecule type" value="Genomic_DNA"/>
</dbReference>
<protein>
    <submittedName>
        <fullName evidence="1">Uncharacterized protein</fullName>
    </submittedName>
</protein>
<proteinExistence type="predicted"/>
<sequence>MTITAKFKKDINTLRSAANGEILLDVKNPKLFKKVRRYYENNGVVFSGDPLDDYDILMEWIASDLETVEVA</sequence>
<organism evidence="1 2">
    <name type="scientific">Synechococcus phage S-SCSM1</name>
    <dbReference type="NCBI Taxonomy" id="2588487"/>
    <lineage>
        <taxon>Viruses</taxon>
        <taxon>Duplodnaviria</taxon>
        <taxon>Heunggongvirae</taxon>
        <taxon>Uroviricota</taxon>
        <taxon>Caudoviricetes</taxon>
        <taxon>Pantevenvirales</taxon>
        <taxon>Kyanoviridae</taxon>
        <taxon>Zhoulongquanvirus</taxon>
        <taxon>Zhoulongquanvirus esscess</taxon>
    </lineage>
</organism>
<accession>A0A6M2ZHW8</accession>
<name>A0A6M2ZHW8_9CAUD</name>
<dbReference type="Proteomes" id="UP000515683">
    <property type="component" value="Segment"/>
</dbReference>